<evidence type="ECO:0000313" key="3">
    <source>
        <dbReference type="Proteomes" id="UP000824120"/>
    </source>
</evidence>
<dbReference type="EMBL" id="JACXVP010000005">
    <property type="protein sequence ID" value="KAG5606578.1"/>
    <property type="molecule type" value="Genomic_DNA"/>
</dbReference>
<sequence>MSYDGMVKIAPPLTKKLGFEIPKNGRKRLRSDEVEYGSANKKGRILEEEAGEKEKNKDSKVTEEKKTEGLDEGEGEKEETTEEDENGNKGSGNNINFQNSEQNRKERRRRVVEKGKQPVSCKCEPMEREFLKMEQGESSNSPEDELPTDIEDHRDLAILKSMWNFKNMNGNLPNTPSNKLLKHILFSNPNFKLPKEYLKMKIIEFHSNFGD</sequence>
<keyword evidence="3" id="KW-1185">Reference proteome</keyword>
<gene>
    <name evidence="2" type="ORF">H5410_028070</name>
</gene>
<feature type="region of interest" description="Disordered" evidence="1">
    <location>
        <begin position="1"/>
        <end position="119"/>
    </location>
</feature>
<accession>A0A9J5Z1M1</accession>
<dbReference type="Gene3D" id="2.60.120.650">
    <property type="entry name" value="Cupin"/>
    <property type="match status" value="1"/>
</dbReference>
<dbReference type="Proteomes" id="UP000824120">
    <property type="component" value="Chromosome 5"/>
</dbReference>
<reference evidence="2 3" key="1">
    <citation type="submission" date="2020-09" db="EMBL/GenBank/DDBJ databases">
        <title>De no assembly of potato wild relative species, Solanum commersonii.</title>
        <authorList>
            <person name="Cho K."/>
        </authorList>
    </citation>
    <scope>NUCLEOTIDE SEQUENCE [LARGE SCALE GENOMIC DNA]</scope>
    <source>
        <strain evidence="2">LZ3.2</strain>
        <tissue evidence="2">Leaf</tissue>
    </source>
</reference>
<feature type="compositionally biased region" description="Acidic residues" evidence="1">
    <location>
        <begin position="70"/>
        <end position="85"/>
    </location>
</feature>
<feature type="compositionally biased region" description="Polar residues" evidence="1">
    <location>
        <begin position="91"/>
        <end position="101"/>
    </location>
</feature>
<organism evidence="2 3">
    <name type="scientific">Solanum commersonii</name>
    <name type="common">Commerson's wild potato</name>
    <name type="synonym">Commerson's nightshade</name>
    <dbReference type="NCBI Taxonomy" id="4109"/>
    <lineage>
        <taxon>Eukaryota</taxon>
        <taxon>Viridiplantae</taxon>
        <taxon>Streptophyta</taxon>
        <taxon>Embryophyta</taxon>
        <taxon>Tracheophyta</taxon>
        <taxon>Spermatophyta</taxon>
        <taxon>Magnoliopsida</taxon>
        <taxon>eudicotyledons</taxon>
        <taxon>Gunneridae</taxon>
        <taxon>Pentapetalae</taxon>
        <taxon>asterids</taxon>
        <taxon>lamiids</taxon>
        <taxon>Solanales</taxon>
        <taxon>Solanaceae</taxon>
        <taxon>Solanoideae</taxon>
        <taxon>Solaneae</taxon>
        <taxon>Solanum</taxon>
    </lineage>
</organism>
<proteinExistence type="predicted"/>
<feature type="non-terminal residue" evidence="2">
    <location>
        <position position="211"/>
    </location>
</feature>
<protein>
    <submittedName>
        <fullName evidence="2">Uncharacterized protein</fullName>
    </submittedName>
</protein>
<evidence type="ECO:0000313" key="2">
    <source>
        <dbReference type="EMBL" id="KAG5606578.1"/>
    </source>
</evidence>
<evidence type="ECO:0000256" key="1">
    <source>
        <dbReference type="SAM" id="MobiDB-lite"/>
    </source>
</evidence>
<comment type="caution">
    <text evidence="2">The sequence shown here is derived from an EMBL/GenBank/DDBJ whole genome shotgun (WGS) entry which is preliminary data.</text>
</comment>
<dbReference type="OrthoDB" id="10499266at2759"/>
<feature type="compositionally biased region" description="Basic and acidic residues" evidence="1">
    <location>
        <begin position="44"/>
        <end position="69"/>
    </location>
</feature>
<dbReference type="AlphaFoldDB" id="A0A9J5Z1M1"/>
<name>A0A9J5Z1M1_SOLCO</name>